<dbReference type="InterPro" id="IPR036691">
    <property type="entry name" value="Endo/exonu/phosph_ase_sf"/>
</dbReference>
<dbReference type="AlphaFoldDB" id="A0A1Y5HRH6"/>
<organism evidence="2 3">
    <name type="scientific">Oleispira antarctica</name>
    <dbReference type="NCBI Taxonomy" id="188908"/>
    <lineage>
        <taxon>Bacteria</taxon>
        <taxon>Pseudomonadati</taxon>
        <taxon>Pseudomonadota</taxon>
        <taxon>Gammaproteobacteria</taxon>
        <taxon>Oceanospirillales</taxon>
        <taxon>Oceanospirillaceae</taxon>
        <taxon>Oleispira</taxon>
    </lineage>
</organism>
<dbReference type="GO" id="GO:0016020">
    <property type="term" value="C:membrane"/>
    <property type="evidence" value="ECO:0007669"/>
    <property type="project" value="GOC"/>
</dbReference>
<dbReference type="InterPro" id="IPR005135">
    <property type="entry name" value="Endo/exonuclease/phosphatase"/>
</dbReference>
<dbReference type="GO" id="GO:0006506">
    <property type="term" value="P:GPI anchor biosynthetic process"/>
    <property type="evidence" value="ECO:0007669"/>
    <property type="project" value="TreeGrafter"/>
</dbReference>
<protein>
    <submittedName>
        <fullName evidence="2">Endonuclease</fullName>
    </submittedName>
</protein>
<dbReference type="InterPro" id="IPR051916">
    <property type="entry name" value="GPI-anchor_lipid_remodeler"/>
</dbReference>
<accession>A0A1Y5HRH6</accession>
<dbReference type="PANTHER" id="PTHR14859">
    <property type="entry name" value="CALCOFLUOR WHITE HYPERSENSITIVE PROTEIN PRECURSOR"/>
    <property type="match status" value="1"/>
</dbReference>
<dbReference type="GO" id="GO:0004519">
    <property type="term" value="F:endonuclease activity"/>
    <property type="evidence" value="ECO:0007669"/>
    <property type="project" value="UniProtKB-KW"/>
</dbReference>
<evidence type="ECO:0000313" key="2">
    <source>
        <dbReference type="EMBL" id="OUS38383.1"/>
    </source>
</evidence>
<comment type="caution">
    <text evidence="2">The sequence shown here is derived from an EMBL/GenBank/DDBJ whole genome shotgun (WGS) entry which is preliminary data.</text>
</comment>
<dbReference type="Proteomes" id="UP000227088">
    <property type="component" value="Unassembled WGS sequence"/>
</dbReference>
<proteinExistence type="predicted"/>
<dbReference type="PANTHER" id="PTHR14859:SF15">
    <property type="entry name" value="ENDONUCLEASE_EXONUCLEASE_PHOSPHATASE DOMAIN-CONTAINING PROTEIN"/>
    <property type="match status" value="1"/>
</dbReference>
<dbReference type="EMBL" id="MABE01000608">
    <property type="protein sequence ID" value="OUS38383.1"/>
    <property type="molecule type" value="Genomic_DNA"/>
</dbReference>
<evidence type="ECO:0000313" key="3">
    <source>
        <dbReference type="Proteomes" id="UP000227088"/>
    </source>
</evidence>
<reference evidence="3" key="1">
    <citation type="journal article" date="2017" name="Proc. Natl. Acad. Sci. U.S.A.">
        <title>Simulation of Deepwater Horizon oil plume reveals substrate specialization within a complex community of hydrocarbon degraders.</title>
        <authorList>
            <person name="Hu P."/>
            <person name="Dubinsky E.A."/>
            <person name="Probst A.J."/>
            <person name="Wang J."/>
            <person name="Sieber C.M.K."/>
            <person name="Tom L.M."/>
            <person name="Gardinali P."/>
            <person name="Banfield J.F."/>
            <person name="Atlas R.M."/>
            <person name="Andersen G.L."/>
        </authorList>
    </citation>
    <scope>NUCLEOTIDE SEQUENCE [LARGE SCALE GENOMIC DNA]</scope>
</reference>
<evidence type="ECO:0000259" key="1">
    <source>
        <dbReference type="Pfam" id="PF03372"/>
    </source>
</evidence>
<dbReference type="Gene3D" id="3.60.10.10">
    <property type="entry name" value="Endonuclease/exonuclease/phosphatase"/>
    <property type="match status" value="1"/>
</dbReference>
<sequence length="270" mass="30232">MSKHVVSLSDFLDGLPPTTQADNFLNLISFNIQVGIQTAGYHHYLTRSWQHLWPHKQRTPTLNRIADILQHFDVAALQEADGGSWRSGFVNQVEHLAQQAKFPHWYQQTNRDIKPIAKHSNGLLSRLEPSQVEYHKLPGLLPGRGAMVMRLGTTDPIVIIVLHLALGTKTQAEQLGYIHDLVADARHVVIMGDLNNHAEHLLTKTPLADINFQSVDPLLHTFPSWQPQRGLDHILVSDSLNINKVAVLDTPISDHLPIAMQIELPPGIIL</sequence>
<keyword evidence="2" id="KW-0378">Hydrolase</keyword>
<name>A0A1Y5HRH6_OLEAN</name>
<dbReference type="SUPFAM" id="SSF56219">
    <property type="entry name" value="DNase I-like"/>
    <property type="match status" value="1"/>
</dbReference>
<gene>
    <name evidence="2" type="ORF">A9R00_10515</name>
</gene>
<feature type="domain" description="Endonuclease/exonuclease/phosphatase" evidence="1">
    <location>
        <begin position="29"/>
        <end position="255"/>
    </location>
</feature>
<dbReference type="Pfam" id="PF03372">
    <property type="entry name" value="Exo_endo_phos"/>
    <property type="match status" value="1"/>
</dbReference>
<keyword evidence="2" id="KW-0255">Endonuclease</keyword>
<keyword evidence="2" id="KW-0540">Nuclease</keyword>